<feature type="compositionally biased region" description="Polar residues" evidence="2">
    <location>
        <begin position="2092"/>
        <end position="2119"/>
    </location>
</feature>
<feature type="compositionally biased region" description="Basic and acidic residues" evidence="2">
    <location>
        <begin position="1133"/>
        <end position="1142"/>
    </location>
</feature>
<dbReference type="SMART" id="SM01132">
    <property type="entry name" value="DIL"/>
    <property type="match status" value="1"/>
</dbReference>
<feature type="compositionally biased region" description="Basic and acidic residues" evidence="2">
    <location>
        <begin position="1947"/>
        <end position="1974"/>
    </location>
</feature>
<keyword evidence="1" id="KW-0130">Cell adhesion</keyword>
<dbReference type="SUPFAM" id="SSF50156">
    <property type="entry name" value="PDZ domain-like"/>
    <property type="match status" value="1"/>
</dbReference>
<dbReference type="Pfam" id="PF00595">
    <property type="entry name" value="PDZ"/>
    <property type="match status" value="1"/>
</dbReference>
<dbReference type="PROSITE" id="PS50106">
    <property type="entry name" value="PDZ"/>
    <property type="match status" value="1"/>
</dbReference>
<evidence type="ECO:0008006" key="8">
    <source>
        <dbReference type="Google" id="ProtNLM"/>
    </source>
</evidence>
<dbReference type="InterPro" id="IPR000159">
    <property type="entry name" value="RA_dom"/>
</dbReference>
<dbReference type="EMBL" id="JAWDGP010004147">
    <property type="protein sequence ID" value="KAK3767484.1"/>
    <property type="molecule type" value="Genomic_DNA"/>
</dbReference>
<comment type="caution">
    <text evidence="6">The sequence shown here is derived from an EMBL/GenBank/DDBJ whole genome shotgun (WGS) entry which is preliminary data.</text>
</comment>
<name>A0AAE0ZDK8_9GAST</name>
<sequence>MPRSKKEEYDRLRGLINQWNVDHYDIFELSVPNEDLEFHGVVRFFFQGAEGANVVTKCIRVASTATTREVIDVLIEKFRPDMRMLSQNKYALYEVHVNGEERRLANDERPLYVQLYWGNDVREGRFLLRNEDHATVRDPALGFDKSVLQQDQPGFKRKLSKREKKEKKKRERERGKENAGGAGGTTNEEGVASKLYEEAPETSFTRSISNPEAVMRRRRQQKLEKKLAQMNTAEGGTDSGGTLKIYGESLRPDVPYKTLFLSTADPASAVVREAMEKYGLEKEDPAAYCLVEVLLPPGGMEYHGGSAECDERVLHDNDCPLAIVMQHAKQRGQGHLIFQLRHRVADYQKRNKRTRAVSQDDLRNHQSDQRHTNVEMLPYLLELNVRGKPRRHVLPLNVTEVVNVKEEVINRPDYNSKHFLQLPGPDIQPCHCVIAHTEGVVTLTPDNDDAEIYVERQRIYDITMLKHGVTVQFGKDKLYHFLDPRFDEHTMNKQGGRGQPQETNFDVDGHVKTIGGNSPRPGSQAWDSMQRRSASDRSPGSSQVGPVPDDLLPASVEFFLDAEVRLLQASVLDVNSKQLQFKLAPTYTLYMAVRNLLGQRSPGPQHHAQLVADFVSKMASMTQQTIQDQHNDPPSLAFWMANCSEILHMLKQDRDLQTWSSVAQEMLAEAVQTAFHHLVRCSQGDLQRVMPAFLDPSDAGEGDDDMGQRYTMGRPTLADVLNTLSAAMTLLRRCRVNAALTIQLFSQLFHFINMWLFNILVTEPQLQLCTRQWGLRLKRRLGSVEAWAEKQGLELAADCHLCRIIQAAHLLQAPKSSADDITNISSTCFKLNSMQLRALLTRYIPEPDEPGVSSAFVERVVSIAENMADELTRTDGREVRLEEDNDLHLPFLLPEDGYSCDTIRGIPNGLPEFVRQLEGAGLCRFIINNHASGSWTVYMGDDQEMKNSAPGSPSSSLPPTPEIFDLSFNKVKGSMGLSIVAATGEGQAEQGVYIKSVVEGGAAALDGRLQAGDQLLEVDGKSLIGLSQDKAAELMTKTGQVVRLKVAKSAVLYHNLGSLLSQPSPTSQRAAMNKGMPPNRGFSDEGPPPYDGRDQKPLNGYGDYDRGRLNEPYSRRDMGDSRSKSTSNLHVETNLDRGDMQHPHHNHSQMRPAQSVGVLHPASPGYGQYSPGGRRLDPRQNDYENQPRYPNTGDRNSYEGSVGSGGGNANRPGYNFVDPRQNLPGEGKPPGPGQHHQQVIPRQTSERSSVSSRASSGSNRDPHQRPQSAYFDPQNMNRGGPGGDGQQESSWSRPRSEDVGSKLKEWQDKYEDPWRAGKQYNDERIGGGNNSPPYSNIGSHNRDIPPQPQHNPPPKPSAHERLFNNSSIHHPPQQQQQQYPSQGGMPQKMPIAPPQHRQPNFYENTAPLAQAPAPAFHQLPQVRFPTDSESRPRPAPKPAAIPAARRGQPRVQHSEMPMHRVDGRGSQPQFYGDNPRSPMTHTVQQPGFNNAGPPPNNVNQHKQIQDYSSRGGPDSRFDPRNGHPPQQPPHQVQQNQQPEFRGMPPLDGRNVPDLRNAPDPRNVSSPSANSPGFRGQQPGGIYHQQQPELRNSFPQQQQQQQHQQGYYPDQQGYYPVNDLPPPPAHNELPPMPSNQDEELPPLPPPPSSEALLDQRLADEQAKLLQQINATNQYLATENSNRPKRYSPNTQQQQHQQQSYQQPPPQSQHQQQRYQQPPQHHQQQQQLQHTNPNQPRRVLPPGINAHDSTPMGYQVAPEGYQSRTNYDPSSQHNYQNISFAADARAGSGPTSQAPPVPQPPSDYESFDNPALRAQGFAMKPAVPANKPKLRERIDANNRSAWDRDARERAEEEEQEELFKAREQEISDLESRPYLNPGDQERLRKLKMEHEFQRRVREIAEKGDYEYDDDDELAERLFTRERLIATLREDLEKSRAKHRDLELAQQRADAAREQDRLQMLERRLEMYEKDREEQKQRMQRKQDKRTKEHQEQLRQQRETREKQRQNYEEQKRQLMKEEEKLTQRREEEMSKRRQFERERRQELQEKREVEEKRARAEIRAEEEEYRQQQMALERQQRADQDRSVHVGDERRRINSLNNSVPGGQMSPPGSQYANVGQNMDNQDFGGPPPPPPPQRNSSYEMFSQHQQRASFRGGSGSSAEFPPPPPPIQNNGMQQLPPSAMKNTGEPPAPAKKSVSFNTQMNTYKDRTPSHSISSYQSPHGSQSSDPGLLPPPFHSLGSPETDVFDQGFPPPPSPPQVGGNNNNGPSTPTSPPQSYNTSSNTPNVIGAQEIYRDPRSKIEAKLASGRGSAATDRMSFREKMKYFAQEAGEDTIKYKPKASKTLRSIESQLNGQ</sequence>
<feature type="compositionally biased region" description="Low complexity" evidence="2">
    <location>
        <begin position="2208"/>
        <end position="2223"/>
    </location>
</feature>
<feature type="compositionally biased region" description="Basic and acidic residues" evidence="2">
    <location>
        <begin position="2072"/>
        <end position="2090"/>
    </location>
</feature>
<feature type="compositionally biased region" description="Low complexity" evidence="2">
    <location>
        <begin position="1529"/>
        <end position="1538"/>
    </location>
</feature>
<feature type="region of interest" description="Disordered" evidence="2">
    <location>
        <begin position="1829"/>
        <end position="1855"/>
    </location>
</feature>
<evidence type="ECO:0000313" key="7">
    <source>
        <dbReference type="Proteomes" id="UP001283361"/>
    </source>
</evidence>
<feature type="compositionally biased region" description="Polar residues" evidence="2">
    <location>
        <begin position="1583"/>
        <end position="1593"/>
    </location>
</feature>
<reference evidence="6" key="1">
    <citation type="journal article" date="2023" name="G3 (Bethesda)">
        <title>A reference genome for the long-term kleptoplast-retaining sea slug Elysia crispata morphotype clarki.</title>
        <authorList>
            <person name="Eastman K.E."/>
            <person name="Pendleton A.L."/>
            <person name="Shaikh M.A."/>
            <person name="Suttiyut T."/>
            <person name="Ogas R."/>
            <person name="Tomko P."/>
            <person name="Gavelis G."/>
            <person name="Widhalm J.R."/>
            <person name="Wisecaver J.H."/>
        </authorList>
    </citation>
    <scope>NUCLEOTIDE SEQUENCE</scope>
    <source>
        <strain evidence="6">ECLA1</strain>
    </source>
</reference>
<gene>
    <name evidence="6" type="ORF">RRG08_059053</name>
</gene>
<feature type="compositionally biased region" description="Basic and acidic residues" evidence="2">
    <location>
        <begin position="1452"/>
        <end position="1463"/>
    </location>
</feature>
<feature type="region of interest" description="Disordered" evidence="2">
    <location>
        <begin position="152"/>
        <end position="240"/>
    </location>
</feature>
<feature type="compositionally biased region" description="Low complexity" evidence="2">
    <location>
        <begin position="1371"/>
        <end position="1387"/>
    </location>
</feature>
<dbReference type="PROSITE" id="PS51126">
    <property type="entry name" value="DILUTE"/>
    <property type="match status" value="1"/>
</dbReference>
<feature type="region of interest" description="Disordered" evidence="2">
    <location>
        <begin position="1058"/>
        <end position="1807"/>
    </location>
</feature>
<dbReference type="Gene3D" id="3.10.20.90">
    <property type="entry name" value="Phosphatidylinositol 3-kinase Catalytic Subunit, Chain A, domain 1"/>
    <property type="match status" value="2"/>
</dbReference>
<dbReference type="GO" id="GO:0005911">
    <property type="term" value="C:cell-cell junction"/>
    <property type="evidence" value="ECO:0007669"/>
    <property type="project" value="InterPro"/>
</dbReference>
<dbReference type="PROSITE" id="PS50200">
    <property type="entry name" value="RA"/>
    <property type="match status" value="2"/>
</dbReference>
<dbReference type="CDD" id="cd15471">
    <property type="entry name" value="Myo5p-like_CBD_afadin"/>
    <property type="match status" value="1"/>
</dbReference>
<dbReference type="Proteomes" id="UP001283361">
    <property type="component" value="Unassembled WGS sequence"/>
</dbReference>
<feature type="compositionally biased region" description="Pro residues" evidence="2">
    <location>
        <begin position="1345"/>
        <end position="1356"/>
    </location>
</feature>
<dbReference type="Gene3D" id="2.30.42.10">
    <property type="match status" value="1"/>
</dbReference>
<feature type="compositionally biased region" description="Low complexity" evidence="2">
    <location>
        <begin position="1242"/>
        <end position="1259"/>
    </location>
</feature>
<dbReference type="CDD" id="cd01782">
    <property type="entry name" value="RA1_Afadin"/>
    <property type="match status" value="1"/>
</dbReference>
<organism evidence="6 7">
    <name type="scientific">Elysia crispata</name>
    <name type="common">lettuce slug</name>
    <dbReference type="NCBI Taxonomy" id="231223"/>
    <lineage>
        <taxon>Eukaryota</taxon>
        <taxon>Metazoa</taxon>
        <taxon>Spiralia</taxon>
        <taxon>Lophotrochozoa</taxon>
        <taxon>Mollusca</taxon>
        <taxon>Gastropoda</taxon>
        <taxon>Heterobranchia</taxon>
        <taxon>Euthyneura</taxon>
        <taxon>Panpulmonata</taxon>
        <taxon>Sacoglossa</taxon>
        <taxon>Placobranchoidea</taxon>
        <taxon>Plakobranchidae</taxon>
        <taxon>Elysia</taxon>
    </lineage>
</organism>
<feature type="compositionally biased region" description="Polar residues" evidence="2">
    <location>
        <begin position="1330"/>
        <end position="1339"/>
    </location>
</feature>
<dbReference type="CDD" id="cd06789">
    <property type="entry name" value="PDZ_AFDN-like"/>
    <property type="match status" value="1"/>
</dbReference>
<dbReference type="CDD" id="cd01781">
    <property type="entry name" value="RA2_Afadin"/>
    <property type="match status" value="1"/>
</dbReference>
<feature type="compositionally biased region" description="Basic residues" evidence="2">
    <location>
        <begin position="155"/>
        <end position="171"/>
    </location>
</feature>
<dbReference type="SMART" id="SM00228">
    <property type="entry name" value="PDZ"/>
    <property type="match status" value="1"/>
</dbReference>
<dbReference type="InterPro" id="IPR029071">
    <property type="entry name" value="Ubiquitin-like_domsf"/>
</dbReference>
<dbReference type="InterPro" id="IPR036034">
    <property type="entry name" value="PDZ_sf"/>
</dbReference>
<feature type="region of interest" description="Disordered" evidence="2">
    <location>
        <begin position="1928"/>
        <end position="2290"/>
    </location>
</feature>
<feature type="compositionally biased region" description="Basic and acidic residues" evidence="2">
    <location>
        <begin position="1983"/>
        <end position="2057"/>
    </location>
</feature>
<dbReference type="Gene3D" id="2.60.200.20">
    <property type="match status" value="1"/>
</dbReference>
<dbReference type="InterPro" id="IPR001478">
    <property type="entry name" value="PDZ"/>
</dbReference>
<feature type="compositionally biased region" description="Basic and acidic residues" evidence="2">
    <location>
        <begin position="1928"/>
        <end position="1940"/>
    </location>
</feature>
<dbReference type="InterPro" id="IPR008984">
    <property type="entry name" value="SMAD_FHA_dom_sf"/>
</dbReference>
<feature type="compositionally biased region" description="Low complexity" evidence="2">
    <location>
        <begin position="1594"/>
        <end position="1615"/>
    </location>
</feature>
<feature type="compositionally biased region" description="Polar residues" evidence="2">
    <location>
        <begin position="2133"/>
        <end position="2147"/>
    </location>
</feature>
<feature type="compositionally biased region" description="Basic and acidic residues" evidence="2">
    <location>
        <begin position="1103"/>
        <end position="1123"/>
    </location>
</feature>
<dbReference type="PANTHER" id="PTHR10398:SF2">
    <property type="entry name" value="AFADIN"/>
    <property type="match status" value="1"/>
</dbReference>
<evidence type="ECO:0000256" key="2">
    <source>
        <dbReference type="SAM" id="MobiDB-lite"/>
    </source>
</evidence>
<dbReference type="Pfam" id="PF00498">
    <property type="entry name" value="FHA"/>
    <property type="match status" value="1"/>
</dbReference>
<evidence type="ECO:0000256" key="1">
    <source>
        <dbReference type="ARBA" id="ARBA00022889"/>
    </source>
</evidence>
<dbReference type="GO" id="GO:0007155">
    <property type="term" value="P:cell adhesion"/>
    <property type="evidence" value="ECO:0007669"/>
    <property type="project" value="UniProtKB-KW"/>
</dbReference>
<evidence type="ECO:0000313" key="6">
    <source>
        <dbReference type="EMBL" id="KAK3767484.1"/>
    </source>
</evidence>
<dbReference type="InterPro" id="IPR002710">
    <property type="entry name" value="Dilute_dom"/>
</dbReference>
<feature type="compositionally biased region" description="Low complexity" evidence="2">
    <location>
        <begin position="1685"/>
        <end position="1734"/>
    </location>
</feature>
<dbReference type="SUPFAM" id="SSF54236">
    <property type="entry name" value="Ubiquitin-like"/>
    <property type="match status" value="2"/>
</dbReference>
<dbReference type="SMART" id="SM00314">
    <property type="entry name" value="RA"/>
    <property type="match status" value="2"/>
</dbReference>
<feature type="compositionally biased region" description="Polar residues" evidence="2">
    <location>
        <begin position="1058"/>
        <end position="1070"/>
    </location>
</feature>
<dbReference type="CDD" id="cd22711">
    <property type="entry name" value="FHA_AFDN"/>
    <property type="match status" value="1"/>
</dbReference>
<proteinExistence type="predicted"/>
<dbReference type="Pfam" id="PF00788">
    <property type="entry name" value="RA"/>
    <property type="match status" value="2"/>
</dbReference>
<evidence type="ECO:0000259" key="4">
    <source>
        <dbReference type="PROSITE" id="PS50200"/>
    </source>
</evidence>
<dbReference type="SUPFAM" id="SSF49879">
    <property type="entry name" value="SMAD/FHA domain"/>
    <property type="match status" value="1"/>
</dbReference>
<feature type="domain" description="Ras-associating" evidence="4">
    <location>
        <begin position="239"/>
        <end position="343"/>
    </location>
</feature>
<feature type="region of interest" description="Disordered" evidence="2">
    <location>
        <begin position="489"/>
        <end position="548"/>
    </location>
</feature>
<feature type="compositionally biased region" description="Pro residues" evidence="2">
    <location>
        <begin position="1618"/>
        <end position="1632"/>
    </location>
</feature>
<dbReference type="InterPro" id="IPR028842">
    <property type="entry name" value="Afadin"/>
</dbReference>
<protein>
    <recommendedName>
        <fullName evidence="8">Afadin</fullName>
    </recommendedName>
</protein>
<evidence type="ECO:0000259" key="5">
    <source>
        <dbReference type="PROSITE" id="PS51126"/>
    </source>
</evidence>
<feature type="compositionally biased region" description="Basic and acidic residues" evidence="2">
    <location>
        <begin position="1294"/>
        <end position="1325"/>
    </location>
</feature>
<dbReference type="InterPro" id="IPR037977">
    <property type="entry name" value="CBD_Afadin"/>
</dbReference>
<dbReference type="InterPro" id="IPR000253">
    <property type="entry name" value="FHA_dom"/>
</dbReference>
<dbReference type="Pfam" id="PF01843">
    <property type="entry name" value="DIL"/>
    <property type="match status" value="1"/>
</dbReference>
<feature type="compositionally biased region" description="Polar residues" evidence="2">
    <location>
        <begin position="1760"/>
        <end position="1777"/>
    </location>
</feature>
<feature type="domain" description="Dilute" evidence="5">
    <location>
        <begin position="616"/>
        <end position="866"/>
    </location>
</feature>
<keyword evidence="7" id="KW-1185">Reference proteome</keyword>
<feature type="compositionally biased region" description="Basic and acidic residues" evidence="2">
    <location>
        <begin position="1829"/>
        <end position="1848"/>
    </location>
</feature>
<accession>A0AAE0ZDK8</accession>
<evidence type="ECO:0000259" key="3">
    <source>
        <dbReference type="PROSITE" id="PS50106"/>
    </source>
</evidence>
<feature type="domain" description="PDZ" evidence="3">
    <location>
        <begin position="965"/>
        <end position="1050"/>
    </location>
</feature>
<dbReference type="GO" id="GO:0007165">
    <property type="term" value="P:signal transduction"/>
    <property type="evidence" value="ECO:0007669"/>
    <property type="project" value="InterPro"/>
</dbReference>
<feature type="compositionally biased region" description="Low complexity" evidence="2">
    <location>
        <begin position="2255"/>
        <end position="2282"/>
    </location>
</feature>
<feature type="compositionally biased region" description="Polar residues" evidence="2">
    <location>
        <begin position="1663"/>
        <end position="1679"/>
    </location>
</feature>
<dbReference type="PANTHER" id="PTHR10398">
    <property type="entry name" value="AFADIN"/>
    <property type="match status" value="1"/>
</dbReference>
<feature type="domain" description="Ras-associating" evidence="4">
    <location>
        <begin position="38"/>
        <end position="133"/>
    </location>
</feature>
<dbReference type="CDD" id="cd22249">
    <property type="entry name" value="UDM1_RNF168_RNF169-like"/>
    <property type="match status" value="1"/>
</dbReference>